<dbReference type="GO" id="GO:0006231">
    <property type="term" value="P:dTMP biosynthetic process"/>
    <property type="evidence" value="ECO:0007669"/>
    <property type="project" value="InterPro"/>
</dbReference>
<dbReference type="Gene3D" id="3.30.1360.170">
    <property type="match status" value="1"/>
</dbReference>
<sequence length="80" mass="9054">MKVKLLSITSNPEKLIEIAGRASHLSFNRQGKNSEKNFIKMLIKRGHTSVLEHVYATFNISGVSRVLTHHLELLSRQVLS</sequence>
<feature type="non-terminal residue" evidence="1">
    <location>
        <position position="80"/>
    </location>
</feature>
<accession>X0Z140</accession>
<dbReference type="AlphaFoldDB" id="X0Z140"/>
<dbReference type="Pfam" id="PF02511">
    <property type="entry name" value="Thy1"/>
    <property type="match status" value="1"/>
</dbReference>
<dbReference type="GO" id="GO:0050660">
    <property type="term" value="F:flavin adenine dinucleotide binding"/>
    <property type="evidence" value="ECO:0007669"/>
    <property type="project" value="InterPro"/>
</dbReference>
<organism evidence="1">
    <name type="scientific">marine sediment metagenome</name>
    <dbReference type="NCBI Taxonomy" id="412755"/>
    <lineage>
        <taxon>unclassified sequences</taxon>
        <taxon>metagenomes</taxon>
        <taxon>ecological metagenomes</taxon>
    </lineage>
</organism>
<proteinExistence type="predicted"/>
<dbReference type="EMBL" id="BART01007742">
    <property type="protein sequence ID" value="GAG62689.1"/>
    <property type="molecule type" value="Genomic_DNA"/>
</dbReference>
<evidence type="ECO:0000313" key="1">
    <source>
        <dbReference type="EMBL" id="GAG62689.1"/>
    </source>
</evidence>
<gene>
    <name evidence="1" type="ORF">S01H4_17552</name>
</gene>
<dbReference type="SUPFAM" id="SSF69796">
    <property type="entry name" value="Thymidylate synthase-complementing protein Thy1"/>
    <property type="match status" value="1"/>
</dbReference>
<dbReference type="InterPro" id="IPR003669">
    <property type="entry name" value="Thymidylate_synthase_ThyX"/>
</dbReference>
<dbReference type="InterPro" id="IPR036098">
    <property type="entry name" value="Thymidylate_synthase_ThyX_sf"/>
</dbReference>
<comment type="caution">
    <text evidence="1">The sequence shown here is derived from an EMBL/GenBank/DDBJ whole genome shotgun (WGS) entry which is preliminary data.</text>
</comment>
<dbReference type="GO" id="GO:0050797">
    <property type="term" value="F:thymidylate synthase (FAD) activity"/>
    <property type="evidence" value="ECO:0007669"/>
    <property type="project" value="InterPro"/>
</dbReference>
<protein>
    <submittedName>
        <fullName evidence="1">Uncharacterized protein</fullName>
    </submittedName>
</protein>
<reference evidence="1" key="1">
    <citation type="journal article" date="2014" name="Front. Microbiol.">
        <title>High frequency of phylogenetically diverse reductive dehalogenase-homologous genes in deep subseafloor sedimentary metagenomes.</title>
        <authorList>
            <person name="Kawai M."/>
            <person name="Futagami T."/>
            <person name="Toyoda A."/>
            <person name="Takaki Y."/>
            <person name="Nishi S."/>
            <person name="Hori S."/>
            <person name="Arai W."/>
            <person name="Tsubouchi T."/>
            <person name="Morono Y."/>
            <person name="Uchiyama I."/>
            <person name="Ito T."/>
            <person name="Fujiyama A."/>
            <person name="Inagaki F."/>
            <person name="Takami H."/>
        </authorList>
    </citation>
    <scope>NUCLEOTIDE SEQUENCE</scope>
    <source>
        <strain evidence="1">Expedition CK06-06</strain>
    </source>
</reference>
<name>X0Z140_9ZZZZ</name>